<name>A0A8J2LAK5_9HEXA</name>
<organism evidence="1 2">
    <name type="scientific">Allacma fusca</name>
    <dbReference type="NCBI Taxonomy" id="39272"/>
    <lineage>
        <taxon>Eukaryota</taxon>
        <taxon>Metazoa</taxon>
        <taxon>Ecdysozoa</taxon>
        <taxon>Arthropoda</taxon>
        <taxon>Hexapoda</taxon>
        <taxon>Collembola</taxon>
        <taxon>Symphypleona</taxon>
        <taxon>Sminthuridae</taxon>
        <taxon>Allacma</taxon>
    </lineage>
</organism>
<evidence type="ECO:0000313" key="2">
    <source>
        <dbReference type="Proteomes" id="UP000708208"/>
    </source>
</evidence>
<dbReference type="AlphaFoldDB" id="A0A8J2LAK5"/>
<accession>A0A8J2LAK5</accession>
<dbReference type="Proteomes" id="UP000708208">
    <property type="component" value="Unassembled WGS sequence"/>
</dbReference>
<keyword evidence="2" id="KW-1185">Reference proteome</keyword>
<dbReference type="EMBL" id="CAJVCH010548048">
    <property type="protein sequence ID" value="CAG7828573.1"/>
    <property type="molecule type" value="Genomic_DNA"/>
</dbReference>
<gene>
    <name evidence="1" type="ORF">AFUS01_LOCUS38491</name>
</gene>
<protein>
    <submittedName>
        <fullName evidence="1">Uncharacterized protein</fullName>
    </submittedName>
</protein>
<dbReference type="OrthoDB" id="329835at2759"/>
<comment type="caution">
    <text evidence="1">The sequence shown here is derived from an EMBL/GenBank/DDBJ whole genome shotgun (WGS) entry which is preliminary data.</text>
</comment>
<proteinExistence type="predicted"/>
<feature type="non-terminal residue" evidence="1">
    <location>
        <position position="1"/>
    </location>
</feature>
<sequence>MVGDANLRYKVHEYDVPSRVAVLKDLDKFDAAFFTL</sequence>
<evidence type="ECO:0000313" key="1">
    <source>
        <dbReference type="EMBL" id="CAG7828573.1"/>
    </source>
</evidence>
<reference evidence="1" key="1">
    <citation type="submission" date="2021-06" db="EMBL/GenBank/DDBJ databases">
        <authorList>
            <person name="Hodson N. C."/>
            <person name="Mongue J. A."/>
            <person name="Jaron S. K."/>
        </authorList>
    </citation>
    <scope>NUCLEOTIDE SEQUENCE</scope>
</reference>